<dbReference type="RefSeq" id="WP_191074305.1">
    <property type="nucleotide sequence ID" value="NZ_JACTAG010000001.1"/>
</dbReference>
<dbReference type="Pfam" id="PF01323">
    <property type="entry name" value="DSBA"/>
    <property type="match status" value="1"/>
</dbReference>
<accession>A0A927D2S1</accession>
<dbReference type="PANTHER" id="PTHR13887:SF41">
    <property type="entry name" value="THIOREDOXIN SUPERFAMILY PROTEIN"/>
    <property type="match status" value="1"/>
</dbReference>
<dbReference type="InterPro" id="IPR036249">
    <property type="entry name" value="Thioredoxin-like_sf"/>
</dbReference>
<dbReference type="Proteomes" id="UP000635142">
    <property type="component" value="Unassembled WGS sequence"/>
</dbReference>
<dbReference type="InterPro" id="IPR001853">
    <property type="entry name" value="DSBA-like_thioredoxin_dom"/>
</dbReference>
<reference evidence="2" key="1">
    <citation type="submission" date="2020-08" db="EMBL/GenBank/DDBJ databases">
        <title>Sulfitobacter aestuariivivens sp. nov., isolated from a tidal flat.</title>
        <authorList>
            <person name="Park S."/>
            <person name="Yoon J.-H."/>
        </authorList>
    </citation>
    <scope>NUCLEOTIDE SEQUENCE</scope>
    <source>
        <strain evidence="2">TSTF-M16</strain>
    </source>
</reference>
<name>A0A927D2S1_9RHOB</name>
<organism evidence="2 3">
    <name type="scientific">Sulfitobacter aestuariivivens</name>
    <dbReference type="NCBI Taxonomy" id="2766981"/>
    <lineage>
        <taxon>Bacteria</taxon>
        <taxon>Pseudomonadati</taxon>
        <taxon>Pseudomonadota</taxon>
        <taxon>Alphaproteobacteria</taxon>
        <taxon>Rhodobacterales</taxon>
        <taxon>Roseobacteraceae</taxon>
        <taxon>Sulfitobacter</taxon>
    </lineage>
</organism>
<dbReference type="Gene3D" id="3.40.30.10">
    <property type="entry name" value="Glutaredoxin"/>
    <property type="match status" value="1"/>
</dbReference>
<sequence>MADPIKLDIMSDPICPWCFIGKAHLDRALGDHPDHPFVIEWHPFQLNPDMPAAGMDRRAYLEGKFGGKDGAVRAYAPVVEHARKAGVEINFEDMKRTPNTLDAHRLIHWAGIEGRQTAAVSALFKAYFTDARDIGDPEVLADIADSIEMDAAVVTRLLATDEDRQAIRDRDAHSRTMGISSVPTFIVAGKHAVPGAQPPELWSSVIADLAGANAG</sequence>
<gene>
    <name evidence="2" type="ORF">H9Q16_05335</name>
</gene>
<dbReference type="AlphaFoldDB" id="A0A927D2S1"/>
<feature type="domain" description="DSBA-like thioredoxin" evidence="1">
    <location>
        <begin position="7"/>
        <end position="204"/>
    </location>
</feature>
<dbReference type="SUPFAM" id="SSF52833">
    <property type="entry name" value="Thioredoxin-like"/>
    <property type="match status" value="1"/>
</dbReference>
<evidence type="ECO:0000313" key="2">
    <source>
        <dbReference type="EMBL" id="MBD3663336.1"/>
    </source>
</evidence>
<dbReference type="GO" id="GO:0016491">
    <property type="term" value="F:oxidoreductase activity"/>
    <property type="evidence" value="ECO:0007669"/>
    <property type="project" value="InterPro"/>
</dbReference>
<evidence type="ECO:0000259" key="1">
    <source>
        <dbReference type="Pfam" id="PF01323"/>
    </source>
</evidence>
<protein>
    <submittedName>
        <fullName evidence="2">DsbA family oxidoreductase</fullName>
    </submittedName>
</protein>
<comment type="caution">
    <text evidence="2">The sequence shown here is derived from an EMBL/GenBank/DDBJ whole genome shotgun (WGS) entry which is preliminary data.</text>
</comment>
<keyword evidence="3" id="KW-1185">Reference proteome</keyword>
<dbReference type="PANTHER" id="PTHR13887">
    <property type="entry name" value="GLUTATHIONE S-TRANSFERASE KAPPA"/>
    <property type="match status" value="1"/>
</dbReference>
<evidence type="ECO:0000313" key="3">
    <source>
        <dbReference type="Proteomes" id="UP000635142"/>
    </source>
</evidence>
<dbReference type="CDD" id="cd03024">
    <property type="entry name" value="DsbA_FrnE"/>
    <property type="match status" value="1"/>
</dbReference>
<proteinExistence type="predicted"/>
<dbReference type="EMBL" id="JACTAG010000001">
    <property type="protein sequence ID" value="MBD3663336.1"/>
    <property type="molecule type" value="Genomic_DNA"/>
</dbReference>